<protein>
    <recommendedName>
        <fullName evidence="3">DNA primase</fullName>
    </recommendedName>
</protein>
<dbReference type="AlphaFoldDB" id="V8AS69"/>
<evidence type="ECO:0008006" key="3">
    <source>
        <dbReference type="Google" id="ProtNLM"/>
    </source>
</evidence>
<gene>
    <name evidence="1" type="ORF">N568_0102360</name>
</gene>
<reference evidence="1 2" key="1">
    <citation type="submission" date="2013-07" db="EMBL/GenBank/DDBJ databases">
        <title>Isolation of Lactococcus garvieae strain TRF1 from the fecal material of a timber rattlesnake.</title>
        <authorList>
            <person name="McLaughlin R.W."/>
            <person name="Cochran P.A."/>
            <person name="Dowd S.E."/>
        </authorList>
    </citation>
    <scope>NUCLEOTIDE SEQUENCE [LARGE SCALE GENOMIC DNA]</scope>
    <source>
        <strain evidence="1 2">TRF1</strain>
    </source>
</reference>
<sequence length="296" mass="34018">MTNFKQKARKLYEKGYQCIPVLKDKKQPSYKFAGIDITESVIEQWDWQNKQIAMLARGVWFIDIDTHNLSPELKEEIRKGLIDKGLDYLYQLPYKDTNFEGYSTLYKSPYFEEVMTNAKTSYVEVTKTGGLHIIFKKKSSSSLTYQQKIDVFKNSFGAGVDIKANDNNYCIIYPSEGYVPVIQKEPCEYQGKLEEHLFDNTAQKQREIAQAMFPEYATPRSASPNGNLAYQRIVEGTSTTRNNDLFIASCYAFQHDLSIEPLAVLIDTENTQGDVFTREEFIHTAKSAKNTVQHNK</sequence>
<dbReference type="EMBL" id="AVFE01000005">
    <property type="protein sequence ID" value="ETD05412.1"/>
    <property type="molecule type" value="Genomic_DNA"/>
</dbReference>
<evidence type="ECO:0000313" key="2">
    <source>
        <dbReference type="Proteomes" id="UP000018692"/>
    </source>
</evidence>
<dbReference type="SUPFAM" id="SSF56747">
    <property type="entry name" value="Prim-pol domain"/>
    <property type="match status" value="1"/>
</dbReference>
<name>V8AS69_9LACT</name>
<dbReference type="PATRIC" id="fig|1380772.3.peg.461"/>
<dbReference type="Proteomes" id="UP000018692">
    <property type="component" value="Unassembled WGS sequence"/>
</dbReference>
<evidence type="ECO:0000313" key="1">
    <source>
        <dbReference type="EMBL" id="ETD05412.1"/>
    </source>
</evidence>
<accession>V8AS69</accession>
<comment type="caution">
    <text evidence="1">The sequence shown here is derived from an EMBL/GenBank/DDBJ whole genome shotgun (WGS) entry which is preliminary data.</text>
</comment>
<organism evidence="1 2">
    <name type="scientific">Lactococcus garvieae TRF1</name>
    <dbReference type="NCBI Taxonomy" id="1380772"/>
    <lineage>
        <taxon>Bacteria</taxon>
        <taxon>Bacillati</taxon>
        <taxon>Bacillota</taxon>
        <taxon>Bacilli</taxon>
        <taxon>Lactobacillales</taxon>
        <taxon>Streptococcaceae</taxon>
        <taxon>Lactococcus</taxon>
    </lineage>
</organism>
<proteinExistence type="predicted"/>